<feature type="transmembrane region" description="Helical" evidence="1">
    <location>
        <begin position="143"/>
        <end position="167"/>
    </location>
</feature>
<dbReference type="EMBL" id="JAXLQG010000003">
    <property type="protein sequence ID" value="KAK5542443.1"/>
    <property type="molecule type" value="Genomic_DNA"/>
</dbReference>
<keyword evidence="3" id="KW-1185">Reference proteome</keyword>
<reference evidence="2 3" key="1">
    <citation type="submission" date="2023-06" db="EMBL/GenBank/DDBJ databases">
        <title>Black Yeasts Isolated from many extreme environments.</title>
        <authorList>
            <person name="Coleine C."/>
            <person name="Stajich J.E."/>
            <person name="Selbmann L."/>
        </authorList>
    </citation>
    <scope>NUCLEOTIDE SEQUENCE [LARGE SCALE GENOMIC DNA]</scope>
    <source>
        <strain evidence="2 3">CCFEE 5887</strain>
    </source>
</reference>
<name>A0AAV9QGW8_9PEZI</name>
<protein>
    <submittedName>
        <fullName evidence="2">Uncharacterized protein</fullName>
    </submittedName>
</protein>
<accession>A0AAV9QGW8</accession>
<keyword evidence="1" id="KW-0812">Transmembrane</keyword>
<organism evidence="2 3">
    <name type="scientific">Vermiconidia calcicola</name>
    <dbReference type="NCBI Taxonomy" id="1690605"/>
    <lineage>
        <taxon>Eukaryota</taxon>
        <taxon>Fungi</taxon>
        <taxon>Dikarya</taxon>
        <taxon>Ascomycota</taxon>
        <taxon>Pezizomycotina</taxon>
        <taxon>Dothideomycetes</taxon>
        <taxon>Dothideomycetidae</taxon>
        <taxon>Mycosphaerellales</taxon>
        <taxon>Extremaceae</taxon>
        <taxon>Vermiconidia</taxon>
    </lineage>
</organism>
<dbReference type="AlphaFoldDB" id="A0AAV9QGW8"/>
<feature type="transmembrane region" description="Helical" evidence="1">
    <location>
        <begin position="96"/>
        <end position="119"/>
    </location>
</feature>
<evidence type="ECO:0000256" key="1">
    <source>
        <dbReference type="SAM" id="Phobius"/>
    </source>
</evidence>
<comment type="caution">
    <text evidence="2">The sequence shown here is derived from an EMBL/GenBank/DDBJ whole genome shotgun (WGS) entry which is preliminary data.</text>
</comment>
<sequence length="251" mass="27118">MTAKGTSSTTDSNGKELVDEAFREVIKNKVAALIAEKLGDSVYGYVDSTVWDELTVRTKRYNDRKLETLGTAPKDAEGALWTYMSSEEFMNFVEKLFQAVVGVASLGAGFTFTAILSGLDYPSGGPGSRTQAEQDRSREKVRFYLALSWLLFVCSIGWASFAALVICGSNKPRVIASLDRAHWDPRTYWFSTGAGAFKDISVLIAQLLPVAAFGTSAEAVRAYEHDVGVAAIALVALMALTVTAGWGLMVS</sequence>
<evidence type="ECO:0000313" key="2">
    <source>
        <dbReference type="EMBL" id="KAK5542443.1"/>
    </source>
</evidence>
<feature type="transmembrane region" description="Helical" evidence="1">
    <location>
        <begin position="228"/>
        <end position="250"/>
    </location>
</feature>
<gene>
    <name evidence="2" type="ORF">LTR25_002328</name>
</gene>
<keyword evidence="1" id="KW-1133">Transmembrane helix</keyword>
<dbReference type="Proteomes" id="UP001345827">
    <property type="component" value="Unassembled WGS sequence"/>
</dbReference>
<keyword evidence="1" id="KW-0472">Membrane</keyword>
<proteinExistence type="predicted"/>
<evidence type="ECO:0000313" key="3">
    <source>
        <dbReference type="Proteomes" id="UP001345827"/>
    </source>
</evidence>